<dbReference type="PANTHER" id="PTHR30336:SF4">
    <property type="entry name" value="ENVELOPE BIOGENESIS FACTOR ELYC"/>
    <property type="match status" value="1"/>
</dbReference>
<dbReference type="InterPro" id="IPR051599">
    <property type="entry name" value="Cell_Envelope_Assoc"/>
</dbReference>
<protein>
    <recommendedName>
        <fullName evidence="2">DUF218 domain-containing protein</fullName>
    </recommendedName>
</protein>
<feature type="transmembrane region" description="Helical" evidence="1">
    <location>
        <begin position="7"/>
        <end position="24"/>
    </location>
</feature>
<keyword evidence="1" id="KW-0472">Membrane</keyword>
<keyword evidence="4" id="KW-1185">Reference proteome</keyword>
<dbReference type="KEGG" id="eha:Ethha_0215"/>
<reference evidence="3 4" key="1">
    <citation type="submission" date="2010-12" db="EMBL/GenBank/DDBJ databases">
        <title>Complete sequence of Ethanoligenens harbinense YUAN-3.</title>
        <authorList>
            <person name="Lucas S."/>
            <person name="Copeland A."/>
            <person name="Lapidus A."/>
            <person name="Cheng J.-F."/>
            <person name="Bruce D."/>
            <person name="Goodwin L."/>
            <person name="Pitluck S."/>
            <person name="Chertkov O."/>
            <person name="Misra M."/>
            <person name="Detter J.C."/>
            <person name="Han C."/>
            <person name="Tapia R."/>
            <person name="Land M."/>
            <person name="Hauser L."/>
            <person name="Jeffries C."/>
            <person name="Kyrpides N."/>
            <person name="Ivanova N."/>
            <person name="Mikhailova N."/>
            <person name="Wang A."/>
            <person name="Mouttaki H."/>
            <person name="He Z."/>
            <person name="Zhou J."/>
            <person name="Hemme C.L."/>
            <person name="Woyke T."/>
        </authorList>
    </citation>
    <scope>NUCLEOTIDE SEQUENCE [LARGE SCALE GENOMIC DNA]</scope>
    <source>
        <strain evidence="4">DSM 18485 / JCM 12961 / CGMCC 1.5033 / YUAN-3</strain>
    </source>
</reference>
<dbReference type="InterPro" id="IPR003848">
    <property type="entry name" value="DUF218"/>
</dbReference>
<feature type="domain" description="DUF218" evidence="2">
    <location>
        <begin position="103"/>
        <end position="234"/>
    </location>
</feature>
<evidence type="ECO:0000313" key="4">
    <source>
        <dbReference type="Proteomes" id="UP000001551"/>
    </source>
</evidence>
<dbReference type="HOGENOM" id="CLU_051474_2_2_9"/>
<evidence type="ECO:0000313" key="3">
    <source>
        <dbReference type="EMBL" id="ADU25802.1"/>
    </source>
</evidence>
<dbReference type="Pfam" id="PF02698">
    <property type="entry name" value="DUF218"/>
    <property type="match status" value="1"/>
</dbReference>
<accession>E6U6R9</accession>
<evidence type="ECO:0000256" key="1">
    <source>
        <dbReference type="SAM" id="Phobius"/>
    </source>
</evidence>
<dbReference type="EMBL" id="CP002400">
    <property type="protein sequence ID" value="ADU25802.1"/>
    <property type="molecule type" value="Genomic_DNA"/>
</dbReference>
<dbReference type="RefSeq" id="WP_013484183.1">
    <property type="nucleotide sequence ID" value="NC_014828.1"/>
</dbReference>
<dbReference type="InterPro" id="IPR014729">
    <property type="entry name" value="Rossmann-like_a/b/a_fold"/>
</dbReference>
<dbReference type="Gene3D" id="3.40.50.620">
    <property type="entry name" value="HUPs"/>
    <property type="match status" value="1"/>
</dbReference>
<gene>
    <name evidence="3" type="ordered locus">Ethha_0215</name>
</gene>
<feature type="transmembrane region" description="Helical" evidence="1">
    <location>
        <begin position="36"/>
        <end position="56"/>
    </location>
</feature>
<proteinExistence type="predicted"/>
<evidence type="ECO:0000259" key="2">
    <source>
        <dbReference type="Pfam" id="PF02698"/>
    </source>
</evidence>
<sequence>MKPGHIAAGIARTLVGVLLMATALPPMQLHVMNTFVLLPVLLGVAIIFLPALLWVLRRLCGRYARVVLRLLAAACIAGLGWLLLSFGVILAHSFPGQPPQDATVVVLGAKVQGRTPSIDLMGRIDAAGTYLKAHPQAFCIASGGKGPEEDITEAESIRDTLVQRHGIAPARIALDDTSTNTVQNLRNARTIIRQRGLPVHVALVSDGFHLFRAGIIAKRQGLEPFGVPADTDWRLNGYLYLREIFALPKTLLFDH</sequence>
<dbReference type="GO" id="GO:0043164">
    <property type="term" value="P:Gram-negative-bacterium-type cell wall biogenesis"/>
    <property type="evidence" value="ECO:0007669"/>
    <property type="project" value="TreeGrafter"/>
</dbReference>
<dbReference type="PANTHER" id="PTHR30336">
    <property type="entry name" value="INNER MEMBRANE PROTEIN, PROBABLE PERMEASE"/>
    <property type="match status" value="1"/>
</dbReference>
<organism evidence="3 4">
    <name type="scientific">Ethanoligenens harbinense (strain DSM 18485 / JCM 12961 / CGMCC 1.5033 / YUAN-3)</name>
    <dbReference type="NCBI Taxonomy" id="663278"/>
    <lineage>
        <taxon>Bacteria</taxon>
        <taxon>Bacillati</taxon>
        <taxon>Bacillota</taxon>
        <taxon>Clostridia</taxon>
        <taxon>Eubacteriales</taxon>
        <taxon>Oscillospiraceae</taxon>
        <taxon>Ethanoligenens</taxon>
    </lineage>
</organism>
<dbReference type="eggNOG" id="COG1434">
    <property type="taxonomic scope" value="Bacteria"/>
</dbReference>
<dbReference type="CDD" id="cd06259">
    <property type="entry name" value="YdcF-like"/>
    <property type="match status" value="1"/>
</dbReference>
<dbReference type="AlphaFoldDB" id="E6U6R9"/>
<keyword evidence="1" id="KW-1133">Transmembrane helix</keyword>
<dbReference type="GO" id="GO:0000270">
    <property type="term" value="P:peptidoglycan metabolic process"/>
    <property type="evidence" value="ECO:0007669"/>
    <property type="project" value="TreeGrafter"/>
</dbReference>
<dbReference type="Proteomes" id="UP000001551">
    <property type="component" value="Chromosome"/>
</dbReference>
<feature type="transmembrane region" description="Helical" evidence="1">
    <location>
        <begin position="68"/>
        <end position="91"/>
    </location>
</feature>
<dbReference type="GO" id="GO:0005886">
    <property type="term" value="C:plasma membrane"/>
    <property type="evidence" value="ECO:0007669"/>
    <property type="project" value="TreeGrafter"/>
</dbReference>
<keyword evidence="1" id="KW-0812">Transmembrane</keyword>
<name>E6U6R9_ETHHY</name>